<dbReference type="InterPro" id="IPR002937">
    <property type="entry name" value="Amino_oxidase"/>
</dbReference>
<dbReference type="AlphaFoldDB" id="A0A285PCP5"/>
<dbReference type="InterPro" id="IPR050464">
    <property type="entry name" value="Zeta_carotene_desat/Oxidored"/>
</dbReference>
<gene>
    <name evidence="2" type="ORF">SAMN06265368_2090</name>
</gene>
<evidence type="ECO:0000313" key="2">
    <source>
        <dbReference type="EMBL" id="SNZ19013.1"/>
    </source>
</evidence>
<name>A0A285PCP5_9HYPH</name>
<reference evidence="2 3" key="1">
    <citation type="submission" date="2017-09" db="EMBL/GenBank/DDBJ databases">
        <authorList>
            <person name="Ehlers B."/>
            <person name="Leendertz F.H."/>
        </authorList>
    </citation>
    <scope>NUCLEOTIDE SEQUENCE [LARGE SCALE GENOMIC DNA]</scope>
    <source>
        <strain evidence="2 3">DSM 18289</strain>
    </source>
</reference>
<dbReference type="Proteomes" id="UP000219439">
    <property type="component" value="Unassembled WGS sequence"/>
</dbReference>
<dbReference type="OrthoDB" id="20837at2"/>
<dbReference type="FunFam" id="1.10.405.20:FF:000001">
    <property type="entry name" value="Amine oxidase"/>
    <property type="match status" value="1"/>
</dbReference>
<dbReference type="Gene3D" id="1.10.405.20">
    <property type="match status" value="1"/>
</dbReference>
<proteinExistence type="predicted"/>
<evidence type="ECO:0000313" key="3">
    <source>
        <dbReference type="Proteomes" id="UP000219439"/>
    </source>
</evidence>
<dbReference type="SUPFAM" id="SSF51905">
    <property type="entry name" value="FAD/NAD(P)-binding domain"/>
    <property type="match status" value="1"/>
</dbReference>
<organism evidence="2 3">
    <name type="scientific">Cohaesibacter gelatinilyticus</name>
    <dbReference type="NCBI Taxonomy" id="372072"/>
    <lineage>
        <taxon>Bacteria</taxon>
        <taxon>Pseudomonadati</taxon>
        <taxon>Pseudomonadota</taxon>
        <taxon>Alphaproteobacteria</taxon>
        <taxon>Hyphomicrobiales</taxon>
        <taxon>Cohaesibacteraceae</taxon>
    </lineage>
</organism>
<dbReference type="RefSeq" id="WP_097153402.1">
    <property type="nucleotide sequence ID" value="NZ_OBEL01000002.1"/>
</dbReference>
<sequence length="447" mass="50965">MHIAVIGSGISGLSAAWLLSKKHKVDLFEKDDRLGGHANTQDMMINGQSISVDTGFIVYNEVTYPNLIALFDHLNIASYATDMSFSVSINGGEHEYAGSNLASLFAQSSNLFRPSFLRMLMDIRRFYAEARIDAADPKNNSLTLGAYMREKKYGRSFIKDHLLPMGAAIWSMPAEKMLKFPFTSFIRFCDNHGLLQIKNRPKWRTVKDGSRQYVNQLAKRISGSITLNSKIELMERTPSGVTLHFRDGESRNYDHVVLACHSDQALRLLKTHPNSMDQREKDILANIRYQNNVAILHRDKSLMPKRKKAWAAWNYLKKEDEDASKLCVSYWMNRLQDLPTDEDIFVTLNPIQQPNQGDILRTYLYSHPVFDAQAMQAQRDLWSLQGQNRTWYCGAYLGHGFHEDGLQAGLAVAERLGDVTRPWSLDNPSSRMHFPPSWNKIQSEAAQ</sequence>
<dbReference type="PANTHER" id="PTHR42923">
    <property type="entry name" value="PROTOPORPHYRINOGEN OXIDASE"/>
    <property type="match status" value="1"/>
</dbReference>
<dbReference type="GO" id="GO:0016491">
    <property type="term" value="F:oxidoreductase activity"/>
    <property type="evidence" value="ECO:0007669"/>
    <property type="project" value="InterPro"/>
</dbReference>
<dbReference type="InterPro" id="IPR036188">
    <property type="entry name" value="FAD/NAD-bd_sf"/>
</dbReference>
<evidence type="ECO:0000259" key="1">
    <source>
        <dbReference type="Pfam" id="PF01593"/>
    </source>
</evidence>
<dbReference type="Pfam" id="PF01593">
    <property type="entry name" value="Amino_oxidase"/>
    <property type="match status" value="1"/>
</dbReference>
<dbReference type="EMBL" id="OBEL01000002">
    <property type="protein sequence ID" value="SNZ19013.1"/>
    <property type="molecule type" value="Genomic_DNA"/>
</dbReference>
<dbReference type="Gene3D" id="3.30.70.1990">
    <property type="match status" value="1"/>
</dbReference>
<keyword evidence="3" id="KW-1185">Reference proteome</keyword>
<dbReference type="PANTHER" id="PTHR42923:SF17">
    <property type="entry name" value="AMINE OXIDASE DOMAIN-CONTAINING PROTEIN"/>
    <property type="match status" value="1"/>
</dbReference>
<protein>
    <submittedName>
        <fullName evidence="2">Predicted NAD/FAD-binding protein</fullName>
    </submittedName>
</protein>
<dbReference type="Gene3D" id="3.50.50.60">
    <property type="entry name" value="FAD/NAD(P)-binding domain"/>
    <property type="match status" value="1"/>
</dbReference>
<accession>A0A285PCP5</accession>
<feature type="domain" description="Amine oxidase" evidence="1">
    <location>
        <begin position="10"/>
        <end position="294"/>
    </location>
</feature>